<organism evidence="1 2">
    <name type="scientific">Mycolicibacterium vanbaalenii</name>
    <name type="common">Mycobacterium vanbaalenii</name>
    <dbReference type="NCBI Taxonomy" id="110539"/>
    <lineage>
        <taxon>Bacteria</taxon>
        <taxon>Bacillati</taxon>
        <taxon>Actinomycetota</taxon>
        <taxon>Actinomycetes</taxon>
        <taxon>Mycobacteriales</taxon>
        <taxon>Mycobacteriaceae</taxon>
        <taxon>Mycolicibacterium</taxon>
    </lineage>
</organism>
<dbReference type="EMBL" id="CACSIP010000028">
    <property type="protein sequence ID" value="CAA0127025.1"/>
    <property type="molecule type" value="Genomic_DNA"/>
</dbReference>
<dbReference type="RefSeq" id="WP_159232773.1">
    <property type="nucleotide sequence ID" value="NZ_CACSIP010000028.1"/>
</dbReference>
<dbReference type="AlphaFoldDB" id="A0A5S9R1K2"/>
<dbReference type="Pfam" id="PF06999">
    <property type="entry name" value="Suc_Fer-like"/>
    <property type="match status" value="1"/>
</dbReference>
<evidence type="ECO:0008006" key="3">
    <source>
        <dbReference type="Google" id="ProtNLM"/>
    </source>
</evidence>
<evidence type="ECO:0000313" key="2">
    <source>
        <dbReference type="Proteomes" id="UP000430146"/>
    </source>
</evidence>
<sequence>MGTTKRMPCSDQSLARDDPMYGTASAGSSWVLLELSGGWGHSAFLNSPAVVDPALGRAIVRRVEKAGMRIAAIRRHGRRDGAPRWRWFIARSGLGDEALYAGEVGGPHDYLDLALDGTDGALVSDPVVAICAHGKHDQCCAVRGRAATAAIAAEFPEITWECSHLGGDRFAATMLVLPEGLCYGRVDTTDSAELVRLYLDGRLDNRHLRGRTSLPHAAQAAQYFAREKYGDDRIAGLPPLDVERTDGGIRVMLGGDAGPIEVRLHEELTEPLLSQCSAKVAGAVRVFTLAAITQG</sequence>
<dbReference type="InterPro" id="IPR036249">
    <property type="entry name" value="Thioredoxin-like_sf"/>
</dbReference>
<dbReference type="InterPro" id="IPR009737">
    <property type="entry name" value="Aim32/Apd1-like"/>
</dbReference>
<keyword evidence="2" id="KW-1185">Reference proteome</keyword>
<dbReference type="OrthoDB" id="3399139at2"/>
<proteinExistence type="predicted"/>
<dbReference type="SUPFAM" id="SSF52833">
    <property type="entry name" value="Thioredoxin-like"/>
    <property type="match status" value="1"/>
</dbReference>
<dbReference type="Proteomes" id="UP000430146">
    <property type="component" value="Unassembled WGS sequence"/>
</dbReference>
<gene>
    <name evidence="1" type="ORF">AELLOGFF_05052</name>
</gene>
<evidence type="ECO:0000313" key="1">
    <source>
        <dbReference type="EMBL" id="CAA0127025.1"/>
    </source>
</evidence>
<name>A0A5S9R1K2_MYCVN</name>
<reference evidence="1 2" key="1">
    <citation type="submission" date="2019-11" db="EMBL/GenBank/DDBJ databases">
        <authorList>
            <person name="Holert J."/>
        </authorList>
    </citation>
    <scope>NUCLEOTIDE SEQUENCE [LARGE SCALE GENOMIC DNA]</scope>
    <source>
        <strain evidence="1">BC8_1</strain>
    </source>
</reference>
<accession>A0A5S9R1K2</accession>
<protein>
    <recommendedName>
        <fullName evidence="3">Sucraseferredoxin family protein</fullName>
    </recommendedName>
</protein>